<evidence type="ECO:0000313" key="3">
    <source>
        <dbReference type="EMBL" id="QHR84804.1"/>
    </source>
</evidence>
<feature type="region of interest" description="Disordered" evidence="1">
    <location>
        <begin position="22"/>
        <end position="58"/>
    </location>
</feature>
<feature type="compositionally biased region" description="Acidic residues" evidence="1">
    <location>
        <begin position="23"/>
        <end position="40"/>
    </location>
</feature>
<dbReference type="Pfam" id="PF05535">
    <property type="entry name" value="Chromadorea_ALT"/>
    <property type="match status" value="1"/>
</dbReference>
<sequence length="138" mass="16018" precursor="true">MNKLFIVLGLVILSVAFPSASQSEEESVSFEDSDESYAEDYEGHKEEHNDHATEDDEYVTKGKFVESDGKMKHCKTHEACYDQREPQSWCILKPHQSWTKRGCFCESKKHACVIERKSGDNLEYSYCSPRKDWQCSYD</sequence>
<proteinExistence type="evidence at transcript level"/>
<keyword evidence="2" id="KW-0732">Signal</keyword>
<accession>A0A6B9XLA0</accession>
<feature type="compositionally biased region" description="Basic and acidic residues" evidence="1">
    <location>
        <begin position="41"/>
        <end position="58"/>
    </location>
</feature>
<evidence type="ECO:0000256" key="1">
    <source>
        <dbReference type="SAM" id="MobiDB-lite"/>
    </source>
</evidence>
<evidence type="ECO:0000256" key="2">
    <source>
        <dbReference type="SAM" id="SignalP"/>
    </source>
</evidence>
<name>A0A6B9XLA0_9BILA</name>
<reference evidence="3" key="1">
    <citation type="submission" date="2019-11" db="EMBL/GenBank/DDBJ databases">
        <authorList>
            <person name="Pekacz M."/>
            <person name="Wisniewski M."/>
            <person name="Wysmolek M.E."/>
            <person name="Dlugosz E."/>
            <person name="Klockiewicz M."/>
            <person name="Baska P."/>
            <person name="Zawistowska - Deniziak A."/>
        </authorList>
    </citation>
    <scope>NUCLEOTIDE SEQUENCE</scope>
</reference>
<feature type="chain" id="PRO_5025665710" evidence="2">
    <location>
        <begin position="22"/>
        <end position="138"/>
    </location>
</feature>
<protein>
    <submittedName>
        <fullName evidence="3">20/22 kDa protein</fullName>
    </submittedName>
</protein>
<feature type="signal peptide" evidence="2">
    <location>
        <begin position="1"/>
        <end position="21"/>
    </location>
</feature>
<organism evidence="3">
    <name type="scientific">Dirofilaria repens</name>
    <dbReference type="NCBI Taxonomy" id="31241"/>
    <lineage>
        <taxon>Eukaryota</taxon>
        <taxon>Metazoa</taxon>
        <taxon>Ecdysozoa</taxon>
        <taxon>Nematoda</taxon>
        <taxon>Chromadorea</taxon>
        <taxon>Rhabditida</taxon>
        <taxon>Spirurina</taxon>
        <taxon>Spiruromorpha</taxon>
        <taxon>Filarioidea</taxon>
        <taxon>Onchocercidae</taxon>
        <taxon>Dirofilaria</taxon>
    </lineage>
</organism>
<dbReference type="EMBL" id="MN706526">
    <property type="protein sequence ID" value="QHR84804.1"/>
    <property type="molecule type" value="mRNA"/>
</dbReference>
<dbReference type="AlphaFoldDB" id="A0A6B9XLA0"/>
<dbReference type="InterPro" id="IPR008451">
    <property type="entry name" value="Chromadorea_ALT"/>
</dbReference>